<dbReference type="Pfam" id="PF01507">
    <property type="entry name" value="PAPS_reduct"/>
    <property type="match status" value="1"/>
</dbReference>
<evidence type="ECO:0000256" key="10">
    <source>
        <dbReference type="ARBA" id="ARBA00031145"/>
    </source>
</evidence>
<dbReference type="GO" id="GO:0016787">
    <property type="term" value="F:hydrolase activity"/>
    <property type="evidence" value="ECO:0007669"/>
    <property type="project" value="UniProtKB-KW"/>
</dbReference>
<accession>A0A9P4MW13</accession>
<protein>
    <recommendedName>
        <fullName evidence="2">FAD synthase</fullName>
        <ecNumber evidence="2">2.7.7.2</ecNumber>
    </recommendedName>
    <alternativeName>
        <fullName evidence="10">FAD pyrophosphorylase</fullName>
    </alternativeName>
    <alternativeName>
        <fullName evidence="11">FMN adenylyltransferase</fullName>
    </alternativeName>
</protein>
<evidence type="ECO:0000256" key="11">
    <source>
        <dbReference type="ARBA" id="ARBA00031871"/>
    </source>
</evidence>
<organism evidence="14 15">
    <name type="scientific">Delitschia confertaspora ATCC 74209</name>
    <dbReference type="NCBI Taxonomy" id="1513339"/>
    <lineage>
        <taxon>Eukaryota</taxon>
        <taxon>Fungi</taxon>
        <taxon>Dikarya</taxon>
        <taxon>Ascomycota</taxon>
        <taxon>Pezizomycotina</taxon>
        <taxon>Dothideomycetes</taxon>
        <taxon>Pleosporomycetidae</taxon>
        <taxon>Pleosporales</taxon>
        <taxon>Delitschiaceae</taxon>
        <taxon>Delitschia</taxon>
    </lineage>
</organism>
<dbReference type="SUPFAM" id="SSF52402">
    <property type="entry name" value="Adenine nucleotide alpha hydrolases-like"/>
    <property type="match status" value="1"/>
</dbReference>
<dbReference type="PANTHER" id="PTHR23293">
    <property type="entry name" value="FAD SYNTHETASE-RELATED FMN ADENYLYLTRANSFERASE"/>
    <property type="match status" value="1"/>
</dbReference>
<evidence type="ECO:0000256" key="9">
    <source>
        <dbReference type="ARBA" id="ARBA00022840"/>
    </source>
</evidence>
<dbReference type="CDD" id="cd23948">
    <property type="entry name" value="FAD_synthase"/>
    <property type="match status" value="1"/>
</dbReference>
<comment type="pathway">
    <text evidence="1">Cofactor biosynthesis; FAD biosynthesis; FAD from FMN: step 1/1.</text>
</comment>
<comment type="caution">
    <text evidence="14">The sequence shown here is derived from an EMBL/GenBank/DDBJ whole genome shotgun (WGS) entry which is preliminary data.</text>
</comment>
<dbReference type="InterPro" id="IPR002500">
    <property type="entry name" value="PAPS_reduct_dom"/>
</dbReference>
<evidence type="ECO:0000313" key="15">
    <source>
        <dbReference type="Proteomes" id="UP000799536"/>
    </source>
</evidence>
<proteinExistence type="predicted"/>
<dbReference type="InterPro" id="IPR014729">
    <property type="entry name" value="Rossmann-like_a/b/a_fold"/>
</dbReference>
<dbReference type="FunFam" id="3.40.50.620:FF:000187">
    <property type="entry name" value="Probable FAD synthetase"/>
    <property type="match status" value="1"/>
</dbReference>
<sequence>MTATAAEDPVNELRDHPPVSPLVADEASVPFPVICAKIHDRITTFLTQQNVSPRLKNVQAQTKIALDVISKALDQYTLSELALAYNGGKDCLVLLILFLCALHSKGLTRSGSNNNPEPIQCVYIQAPHPFQEVEDFVAKTVKTYSLSLLEYAKPMKEAFADYLHDHPSVKAIFVGTRRTDPHGELLTHFDPTDHGWPKFMRIHPVIDWHYVDVWTFILRLNIPYCVLYDKGYTSLGGTEDTFPNPALLGIRSSTVDGSVNGTNGMTNGTTNGEGASKYRPAYELVDDYEERLGRDR</sequence>
<evidence type="ECO:0000259" key="13">
    <source>
        <dbReference type="Pfam" id="PF01507"/>
    </source>
</evidence>
<reference evidence="14" key="1">
    <citation type="journal article" date="2020" name="Stud. Mycol.">
        <title>101 Dothideomycetes genomes: a test case for predicting lifestyles and emergence of pathogens.</title>
        <authorList>
            <person name="Haridas S."/>
            <person name="Albert R."/>
            <person name="Binder M."/>
            <person name="Bloem J."/>
            <person name="Labutti K."/>
            <person name="Salamov A."/>
            <person name="Andreopoulos B."/>
            <person name="Baker S."/>
            <person name="Barry K."/>
            <person name="Bills G."/>
            <person name="Bluhm B."/>
            <person name="Cannon C."/>
            <person name="Castanera R."/>
            <person name="Culley D."/>
            <person name="Daum C."/>
            <person name="Ezra D."/>
            <person name="Gonzalez J."/>
            <person name="Henrissat B."/>
            <person name="Kuo A."/>
            <person name="Liang C."/>
            <person name="Lipzen A."/>
            <person name="Lutzoni F."/>
            <person name="Magnuson J."/>
            <person name="Mondo S."/>
            <person name="Nolan M."/>
            <person name="Ohm R."/>
            <person name="Pangilinan J."/>
            <person name="Park H.-J."/>
            <person name="Ramirez L."/>
            <person name="Alfaro M."/>
            <person name="Sun H."/>
            <person name="Tritt A."/>
            <person name="Yoshinaga Y."/>
            <person name="Zwiers L.-H."/>
            <person name="Turgeon B."/>
            <person name="Goodwin S."/>
            <person name="Spatafora J."/>
            <person name="Crous P."/>
            <person name="Grigoriev I."/>
        </authorList>
    </citation>
    <scope>NUCLEOTIDE SEQUENCE</scope>
    <source>
        <strain evidence="14">ATCC 74209</strain>
    </source>
</reference>
<evidence type="ECO:0000256" key="6">
    <source>
        <dbReference type="ARBA" id="ARBA00022695"/>
    </source>
</evidence>
<keyword evidence="8" id="KW-0274">FAD</keyword>
<gene>
    <name evidence="14" type="ORF">GQ43DRAFT_437723</name>
</gene>
<comment type="catalytic activity">
    <reaction evidence="12">
        <text>FMN + ATP + H(+) = FAD + diphosphate</text>
        <dbReference type="Rhea" id="RHEA:17237"/>
        <dbReference type="ChEBI" id="CHEBI:15378"/>
        <dbReference type="ChEBI" id="CHEBI:30616"/>
        <dbReference type="ChEBI" id="CHEBI:33019"/>
        <dbReference type="ChEBI" id="CHEBI:57692"/>
        <dbReference type="ChEBI" id="CHEBI:58210"/>
        <dbReference type="EC" id="2.7.7.2"/>
    </reaction>
</comment>
<keyword evidence="3" id="KW-0285">Flavoprotein</keyword>
<evidence type="ECO:0000256" key="5">
    <source>
        <dbReference type="ARBA" id="ARBA00022679"/>
    </source>
</evidence>
<dbReference type="GO" id="GO:0006747">
    <property type="term" value="P:FAD biosynthetic process"/>
    <property type="evidence" value="ECO:0007669"/>
    <property type="project" value="TreeGrafter"/>
</dbReference>
<name>A0A9P4MW13_9PLEO</name>
<keyword evidence="5" id="KW-0808">Transferase</keyword>
<evidence type="ECO:0000256" key="2">
    <source>
        <dbReference type="ARBA" id="ARBA00012393"/>
    </source>
</evidence>
<evidence type="ECO:0000256" key="12">
    <source>
        <dbReference type="ARBA" id="ARBA00049494"/>
    </source>
</evidence>
<keyword evidence="14" id="KW-0378">Hydrolase</keyword>
<dbReference type="GO" id="GO:0003919">
    <property type="term" value="F:FMN adenylyltransferase activity"/>
    <property type="evidence" value="ECO:0007669"/>
    <property type="project" value="UniProtKB-EC"/>
</dbReference>
<dbReference type="PANTHER" id="PTHR23293:SF9">
    <property type="entry name" value="FAD SYNTHASE"/>
    <property type="match status" value="1"/>
</dbReference>
<dbReference type="EC" id="2.7.7.2" evidence="2"/>
<dbReference type="GO" id="GO:0005524">
    <property type="term" value="F:ATP binding"/>
    <property type="evidence" value="ECO:0007669"/>
    <property type="project" value="UniProtKB-KW"/>
</dbReference>
<dbReference type="Proteomes" id="UP000799536">
    <property type="component" value="Unassembled WGS sequence"/>
</dbReference>
<keyword evidence="7" id="KW-0547">Nucleotide-binding</keyword>
<keyword evidence="9" id="KW-0067">ATP-binding</keyword>
<keyword evidence="6" id="KW-0548">Nucleotidyltransferase</keyword>
<keyword evidence="15" id="KW-1185">Reference proteome</keyword>
<evidence type="ECO:0000313" key="14">
    <source>
        <dbReference type="EMBL" id="KAF2204652.1"/>
    </source>
</evidence>
<feature type="domain" description="Phosphoadenosine phosphosulphate reductase" evidence="13">
    <location>
        <begin position="155"/>
        <end position="241"/>
    </location>
</feature>
<dbReference type="Gene3D" id="3.40.50.620">
    <property type="entry name" value="HUPs"/>
    <property type="match status" value="1"/>
</dbReference>
<evidence type="ECO:0000256" key="1">
    <source>
        <dbReference type="ARBA" id="ARBA00004726"/>
    </source>
</evidence>
<dbReference type="EMBL" id="ML993871">
    <property type="protein sequence ID" value="KAF2204652.1"/>
    <property type="molecule type" value="Genomic_DNA"/>
</dbReference>
<dbReference type="OrthoDB" id="270728at2759"/>
<dbReference type="AlphaFoldDB" id="A0A9P4MW13"/>
<evidence type="ECO:0000256" key="8">
    <source>
        <dbReference type="ARBA" id="ARBA00022827"/>
    </source>
</evidence>
<evidence type="ECO:0000256" key="3">
    <source>
        <dbReference type="ARBA" id="ARBA00022630"/>
    </source>
</evidence>
<evidence type="ECO:0000256" key="7">
    <source>
        <dbReference type="ARBA" id="ARBA00022741"/>
    </source>
</evidence>
<evidence type="ECO:0000256" key="4">
    <source>
        <dbReference type="ARBA" id="ARBA00022643"/>
    </source>
</evidence>
<keyword evidence="4" id="KW-0288">FMN</keyword>